<keyword evidence="2" id="KW-0238">DNA-binding</keyword>
<dbReference type="PANTHER" id="PTHR24567">
    <property type="entry name" value="CRP FAMILY TRANSCRIPTIONAL REGULATORY PROTEIN"/>
    <property type="match status" value="1"/>
</dbReference>
<dbReference type="PANTHER" id="PTHR24567:SF68">
    <property type="entry name" value="DNA-BINDING TRANSCRIPTIONAL DUAL REGULATOR CRP"/>
    <property type="match status" value="1"/>
</dbReference>
<proteinExistence type="predicted"/>
<evidence type="ECO:0000259" key="5">
    <source>
        <dbReference type="PROSITE" id="PS51063"/>
    </source>
</evidence>
<comment type="caution">
    <text evidence="6">The sequence shown here is derived from an EMBL/GenBank/DDBJ whole genome shotgun (WGS) entry which is preliminary data.</text>
</comment>
<keyword evidence="3" id="KW-0804">Transcription</keyword>
<evidence type="ECO:0000313" key="6">
    <source>
        <dbReference type="EMBL" id="MCX2720957.1"/>
    </source>
</evidence>
<evidence type="ECO:0000313" key="7">
    <source>
        <dbReference type="Proteomes" id="UP001300261"/>
    </source>
</evidence>
<dbReference type="SUPFAM" id="SSF46785">
    <property type="entry name" value="Winged helix' DNA-binding domain"/>
    <property type="match status" value="1"/>
</dbReference>
<keyword evidence="1" id="KW-0805">Transcription regulation</keyword>
<dbReference type="InterPro" id="IPR000595">
    <property type="entry name" value="cNMP-bd_dom"/>
</dbReference>
<gene>
    <name evidence="6" type="ORF">ON753_00840</name>
</gene>
<name>A0ABT3QVL3_9HYPH</name>
<dbReference type="InterPro" id="IPR012318">
    <property type="entry name" value="HTH_CRP"/>
</dbReference>
<dbReference type="SUPFAM" id="SSF51206">
    <property type="entry name" value="cAMP-binding domain-like"/>
    <property type="match status" value="1"/>
</dbReference>
<organism evidence="6 7">
    <name type="scientific">Roseibium salinum</name>
    <dbReference type="NCBI Taxonomy" id="1604349"/>
    <lineage>
        <taxon>Bacteria</taxon>
        <taxon>Pseudomonadati</taxon>
        <taxon>Pseudomonadota</taxon>
        <taxon>Alphaproteobacteria</taxon>
        <taxon>Hyphomicrobiales</taxon>
        <taxon>Stappiaceae</taxon>
        <taxon>Roseibium</taxon>
    </lineage>
</organism>
<dbReference type="InterPro" id="IPR036388">
    <property type="entry name" value="WH-like_DNA-bd_sf"/>
</dbReference>
<evidence type="ECO:0000256" key="3">
    <source>
        <dbReference type="ARBA" id="ARBA00023163"/>
    </source>
</evidence>
<dbReference type="Pfam" id="PF13545">
    <property type="entry name" value="HTH_Crp_2"/>
    <property type="match status" value="1"/>
</dbReference>
<evidence type="ECO:0000256" key="2">
    <source>
        <dbReference type="ARBA" id="ARBA00023125"/>
    </source>
</evidence>
<dbReference type="SMART" id="SM00419">
    <property type="entry name" value="HTH_CRP"/>
    <property type="match status" value="1"/>
</dbReference>
<dbReference type="CDD" id="cd00038">
    <property type="entry name" value="CAP_ED"/>
    <property type="match status" value="1"/>
</dbReference>
<dbReference type="PROSITE" id="PS50042">
    <property type="entry name" value="CNMP_BINDING_3"/>
    <property type="match status" value="1"/>
</dbReference>
<dbReference type="Pfam" id="PF00027">
    <property type="entry name" value="cNMP_binding"/>
    <property type="match status" value="1"/>
</dbReference>
<dbReference type="Gene3D" id="1.10.10.10">
    <property type="entry name" value="Winged helix-like DNA-binding domain superfamily/Winged helix DNA-binding domain"/>
    <property type="match status" value="1"/>
</dbReference>
<dbReference type="SMART" id="SM00100">
    <property type="entry name" value="cNMP"/>
    <property type="match status" value="1"/>
</dbReference>
<accession>A0ABT3QVL3</accession>
<dbReference type="Proteomes" id="UP001300261">
    <property type="component" value="Unassembled WGS sequence"/>
</dbReference>
<dbReference type="InterPro" id="IPR014710">
    <property type="entry name" value="RmlC-like_jellyroll"/>
</dbReference>
<feature type="domain" description="HTH crp-type" evidence="5">
    <location>
        <begin position="170"/>
        <end position="243"/>
    </location>
</feature>
<dbReference type="Gene3D" id="2.60.120.10">
    <property type="entry name" value="Jelly Rolls"/>
    <property type="match status" value="1"/>
</dbReference>
<protein>
    <submittedName>
        <fullName evidence="6">Crp/Fnr family transcriptional regulator</fullName>
    </submittedName>
</protein>
<dbReference type="InterPro" id="IPR036390">
    <property type="entry name" value="WH_DNA-bd_sf"/>
</dbReference>
<evidence type="ECO:0000259" key="4">
    <source>
        <dbReference type="PROSITE" id="PS50042"/>
    </source>
</evidence>
<evidence type="ECO:0000256" key="1">
    <source>
        <dbReference type="ARBA" id="ARBA00023015"/>
    </source>
</evidence>
<dbReference type="EMBL" id="JAPEVI010000001">
    <property type="protein sequence ID" value="MCX2720957.1"/>
    <property type="molecule type" value="Genomic_DNA"/>
</dbReference>
<reference evidence="6 7" key="1">
    <citation type="journal article" date="2016" name="Int. J. Syst. Evol. Microbiol.">
        <title>Labrenzia salina sp. nov., isolated from the rhizosphere of the halophyte Arthrocnemum macrostachyum.</title>
        <authorList>
            <person name="Camacho M."/>
            <person name="Redondo-Gomez S."/>
            <person name="Rodriguez-Llorente I."/>
            <person name="Rohde M."/>
            <person name="Sproer C."/>
            <person name="Schumann P."/>
            <person name="Klenk H.P."/>
            <person name="Montero-Calasanz M.D.C."/>
        </authorList>
    </citation>
    <scope>NUCLEOTIDE SEQUENCE [LARGE SCALE GENOMIC DNA]</scope>
    <source>
        <strain evidence="6 7">DSM 29163</strain>
    </source>
</reference>
<dbReference type="PROSITE" id="PS51063">
    <property type="entry name" value="HTH_CRP_2"/>
    <property type="match status" value="1"/>
</dbReference>
<sequence>MLSTRKMKGEAVQTPDRVSAVYLSEVLSDLDEGADFLSRLTADELATVRAAGSVCRFRKGEGVFFQGDRHSGIWLIEEGSVRTFYAGPSGREITLALWTHGHFIGGPEIFGGGTHMWSADVQEDVELLYLTGARIRQLVDSMPSFAICLINGLVAKGKCYSALVQMLGTRSVTERLAQLLIILGDTHGRAEGNRLVVEKKITHDHLAAIVGSTRQWVTMTLDKFQKKGLITACRGRLSIENYDLLQAETDSSC</sequence>
<dbReference type="InterPro" id="IPR050397">
    <property type="entry name" value="Env_Response_Regulators"/>
</dbReference>
<dbReference type="RefSeq" id="WP_265960943.1">
    <property type="nucleotide sequence ID" value="NZ_JAPEVI010000001.1"/>
</dbReference>
<feature type="domain" description="Cyclic nucleotide-binding" evidence="4">
    <location>
        <begin position="36"/>
        <end position="139"/>
    </location>
</feature>
<keyword evidence="7" id="KW-1185">Reference proteome</keyword>
<dbReference type="InterPro" id="IPR018490">
    <property type="entry name" value="cNMP-bd_dom_sf"/>
</dbReference>